<reference evidence="12" key="1">
    <citation type="submission" date="2025-08" db="UniProtKB">
        <authorList>
            <consortium name="RefSeq"/>
        </authorList>
    </citation>
    <scope>IDENTIFICATION</scope>
</reference>
<evidence type="ECO:0000256" key="9">
    <source>
        <dbReference type="RuleBase" id="RU361233"/>
    </source>
</evidence>
<dbReference type="PANTHER" id="PTHR33573">
    <property type="entry name" value="CASP-LIKE PROTEIN 4A4"/>
    <property type="match status" value="1"/>
</dbReference>
<feature type="transmembrane region" description="Helical" evidence="9">
    <location>
        <begin position="59"/>
        <end position="79"/>
    </location>
</feature>
<evidence type="ECO:0000256" key="2">
    <source>
        <dbReference type="ARBA" id="ARBA00007651"/>
    </source>
</evidence>
<dbReference type="NCBIfam" id="TIGR01569">
    <property type="entry name" value="A_tha_TIGR01569"/>
    <property type="match status" value="1"/>
</dbReference>
<evidence type="ECO:0000256" key="5">
    <source>
        <dbReference type="ARBA" id="ARBA00022692"/>
    </source>
</evidence>
<evidence type="ECO:0000256" key="4">
    <source>
        <dbReference type="ARBA" id="ARBA00022475"/>
    </source>
</evidence>
<protein>
    <recommendedName>
        <fullName evidence="9">CASP-like protein</fullName>
    </recommendedName>
</protein>
<keyword evidence="11" id="KW-1185">Reference proteome</keyword>
<comment type="caution">
    <text evidence="9">Lacks conserved residue(s) required for the propagation of feature annotation.</text>
</comment>
<evidence type="ECO:0000256" key="1">
    <source>
        <dbReference type="ARBA" id="ARBA00004651"/>
    </source>
</evidence>
<evidence type="ECO:0000256" key="7">
    <source>
        <dbReference type="ARBA" id="ARBA00023136"/>
    </source>
</evidence>
<evidence type="ECO:0000256" key="8">
    <source>
        <dbReference type="ARBA" id="ARBA00023180"/>
    </source>
</evidence>
<comment type="similarity">
    <text evidence="2 9">Belongs to the Casparian strip membrane proteins (CASP) family.</text>
</comment>
<evidence type="ECO:0000256" key="6">
    <source>
        <dbReference type="ARBA" id="ARBA00022989"/>
    </source>
</evidence>
<dbReference type="Pfam" id="PF04535">
    <property type="entry name" value="CASP_dom"/>
    <property type="match status" value="1"/>
</dbReference>
<dbReference type="GO" id="GO:0005886">
    <property type="term" value="C:plasma membrane"/>
    <property type="evidence" value="ECO:0007669"/>
    <property type="project" value="UniProtKB-SubCell"/>
</dbReference>
<evidence type="ECO:0000313" key="12">
    <source>
        <dbReference type="RefSeq" id="XP_010924657.1"/>
    </source>
</evidence>
<dbReference type="InterPro" id="IPR006702">
    <property type="entry name" value="CASP_dom"/>
</dbReference>
<evidence type="ECO:0000259" key="10">
    <source>
        <dbReference type="Pfam" id="PF04535"/>
    </source>
</evidence>
<dbReference type="FunCoup" id="A0A6I9RKI5">
    <property type="interactions" value="985"/>
</dbReference>
<accession>A0A6I9RKI5</accession>
<proteinExistence type="inferred from homology"/>
<dbReference type="InParanoid" id="A0A6I9RKI5"/>
<feature type="domain" description="Casparian strip membrane protein" evidence="10">
    <location>
        <begin position="52"/>
        <end position="206"/>
    </location>
</feature>
<keyword evidence="4 9" id="KW-1003">Cell membrane</keyword>
<keyword evidence="5 9" id="KW-0812">Transmembrane</keyword>
<comment type="subunit">
    <text evidence="3 9">Homodimer and heterodimers.</text>
</comment>
<name>A0A6I9RKI5_ELAGV</name>
<evidence type="ECO:0000313" key="11">
    <source>
        <dbReference type="Proteomes" id="UP000504607"/>
    </source>
</evidence>
<dbReference type="GeneID" id="105047435"/>
<dbReference type="OrthoDB" id="1918787at2759"/>
<keyword evidence="6 9" id="KW-1133">Transmembrane helix</keyword>
<dbReference type="Proteomes" id="UP000504607">
    <property type="component" value="Chromosome 6"/>
</dbReference>
<comment type="subcellular location">
    <subcellularLocation>
        <location evidence="1 9">Cell membrane</location>
        <topology evidence="1 9">Multi-pass membrane protein</topology>
    </subcellularLocation>
</comment>
<dbReference type="RefSeq" id="XP_010924657.1">
    <property type="nucleotide sequence ID" value="XM_010926355.3"/>
</dbReference>
<dbReference type="InterPro" id="IPR006459">
    <property type="entry name" value="CASP/CASPL"/>
</dbReference>
<dbReference type="PANTHER" id="PTHR33573:SF48">
    <property type="entry name" value="CASP-LIKE PROTEIN 3A1"/>
    <property type="match status" value="1"/>
</dbReference>
<keyword evidence="8" id="KW-0325">Glycoprotein</keyword>
<gene>
    <name evidence="12" type="primary">LOC105047435</name>
</gene>
<keyword evidence="7 9" id="KW-0472">Membrane</keyword>
<dbReference type="KEGG" id="egu:105047435"/>
<sequence length="221" mass="23370">MDAAVKGRKAPAEVGIQMPEVAKVAAAADSGTMSGPLVPVTGGTDSAAEGGRRWEVAGAVVRAVTVVSSLLALALMVSAEQRGELSLLGFQLPLYSKWSFSDSLEYLVGISAAVAAHSLLQLLLTMRKLLKKALVIPSRRHAWVIFAGDQAFAYAMMSAGSAAAGVTNLNRTGIRHTALPDFCKPLHRFCDRMAISITFAFISCLLLAISAILDVLWLSRS</sequence>
<organism evidence="11 12">
    <name type="scientific">Elaeis guineensis var. tenera</name>
    <name type="common">Oil palm</name>
    <dbReference type="NCBI Taxonomy" id="51953"/>
    <lineage>
        <taxon>Eukaryota</taxon>
        <taxon>Viridiplantae</taxon>
        <taxon>Streptophyta</taxon>
        <taxon>Embryophyta</taxon>
        <taxon>Tracheophyta</taxon>
        <taxon>Spermatophyta</taxon>
        <taxon>Magnoliopsida</taxon>
        <taxon>Liliopsida</taxon>
        <taxon>Arecaceae</taxon>
        <taxon>Arecoideae</taxon>
        <taxon>Cocoseae</taxon>
        <taxon>Elaeidinae</taxon>
        <taxon>Elaeis</taxon>
    </lineage>
</organism>
<feature type="transmembrane region" description="Helical" evidence="9">
    <location>
        <begin position="194"/>
        <end position="218"/>
    </location>
</feature>
<feature type="transmembrane region" description="Helical" evidence="9">
    <location>
        <begin position="106"/>
        <end position="124"/>
    </location>
</feature>
<evidence type="ECO:0000256" key="3">
    <source>
        <dbReference type="ARBA" id="ARBA00011489"/>
    </source>
</evidence>
<dbReference type="AlphaFoldDB" id="A0A6I9RKI5"/>